<evidence type="ECO:0000313" key="3">
    <source>
        <dbReference type="Proteomes" id="UP000188268"/>
    </source>
</evidence>
<dbReference type="EMBL" id="AWWV01013715">
    <property type="protein sequence ID" value="OMO60342.1"/>
    <property type="molecule type" value="Genomic_DNA"/>
</dbReference>
<keyword evidence="3" id="KW-1185">Reference proteome</keyword>
<sequence>MSAPGRRVYYNPSRLHKNDAKDHHDVARRDENGAKDKPTSRLNDDDDDNANKTALEHMYFVV</sequence>
<feature type="region of interest" description="Disordered" evidence="1">
    <location>
        <begin position="1"/>
        <end position="50"/>
    </location>
</feature>
<accession>A0A1R3GQJ3</accession>
<gene>
    <name evidence="2" type="ORF">CCACVL1_24227</name>
</gene>
<dbReference type="Proteomes" id="UP000188268">
    <property type="component" value="Unassembled WGS sequence"/>
</dbReference>
<evidence type="ECO:0000313" key="2">
    <source>
        <dbReference type="EMBL" id="OMO60342.1"/>
    </source>
</evidence>
<organism evidence="2 3">
    <name type="scientific">Corchorus capsularis</name>
    <name type="common">Jute</name>
    <dbReference type="NCBI Taxonomy" id="210143"/>
    <lineage>
        <taxon>Eukaryota</taxon>
        <taxon>Viridiplantae</taxon>
        <taxon>Streptophyta</taxon>
        <taxon>Embryophyta</taxon>
        <taxon>Tracheophyta</taxon>
        <taxon>Spermatophyta</taxon>
        <taxon>Magnoliopsida</taxon>
        <taxon>eudicotyledons</taxon>
        <taxon>Gunneridae</taxon>
        <taxon>Pentapetalae</taxon>
        <taxon>rosids</taxon>
        <taxon>malvids</taxon>
        <taxon>Malvales</taxon>
        <taxon>Malvaceae</taxon>
        <taxon>Grewioideae</taxon>
        <taxon>Apeibeae</taxon>
        <taxon>Corchorus</taxon>
    </lineage>
</organism>
<dbReference type="Gramene" id="OMO60342">
    <property type="protein sequence ID" value="OMO60342"/>
    <property type="gene ID" value="CCACVL1_24227"/>
</dbReference>
<comment type="caution">
    <text evidence="2">The sequence shown here is derived from an EMBL/GenBank/DDBJ whole genome shotgun (WGS) entry which is preliminary data.</text>
</comment>
<feature type="compositionally biased region" description="Basic and acidic residues" evidence="1">
    <location>
        <begin position="16"/>
        <end position="43"/>
    </location>
</feature>
<dbReference type="AlphaFoldDB" id="A0A1R3GQJ3"/>
<evidence type="ECO:0000256" key="1">
    <source>
        <dbReference type="SAM" id="MobiDB-lite"/>
    </source>
</evidence>
<name>A0A1R3GQJ3_COCAP</name>
<proteinExistence type="predicted"/>
<reference evidence="2 3" key="1">
    <citation type="submission" date="2013-09" db="EMBL/GenBank/DDBJ databases">
        <title>Corchorus capsularis genome sequencing.</title>
        <authorList>
            <person name="Alam M."/>
            <person name="Haque M.S."/>
            <person name="Islam M.S."/>
            <person name="Emdad E.M."/>
            <person name="Islam M.M."/>
            <person name="Ahmed B."/>
            <person name="Halim A."/>
            <person name="Hossen Q.M.M."/>
            <person name="Hossain M.Z."/>
            <person name="Ahmed R."/>
            <person name="Khan M.M."/>
            <person name="Islam R."/>
            <person name="Rashid M.M."/>
            <person name="Khan S.A."/>
            <person name="Rahman M.S."/>
            <person name="Alam M."/>
        </authorList>
    </citation>
    <scope>NUCLEOTIDE SEQUENCE [LARGE SCALE GENOMIC DNA]</scope>
    <source>
        <strain evidence="3">cv. CVL-1</strain>
        <tissue evidence="2">Whole seedling</tissue>
    </source>
</reference>
<protein>
    <submittedName>
        <fullName evidence="2">ORF-77 peptide</fullName>
    </submittedName>
</protein>